<protein>
    <recommendedName>
        <fullName evidence="6">GRF-type domain-containing protein</fullName>
    </recommendedName>
</protein>
<name>A0A9R1WUH3_LACSA</name>
<evidence type="ECO:0000256" key="3">
    <source>
        <dbReference type="ARBA" id="ARBA00022833"/>
    </source>
</evidence>
<sequence length="198" mass="23787">MGRSQITNITGYCRFWVMWHLRGLYVSILITYVALRSVYIIRRVRYDCLLIKTLDRSMASSSSSFSSKRQDELQLDHPCDSDLPFRVKTSRTPNNPGRKFRVCQNSLNGKSRSCKFWQWLDEDEGRKDGRRHYRMKPEESYNFTLKICTLENEISICRMKIEQEKNINKQELEKVNWKLFTHRLALIFLFLLYVKMFF</sequence>
<evidence type="ECO:0000256" key="1">
    <source>
        <dbReference type="ARBA" id="ARBA00022723"/>
    </source>
</evidence>
<evidence type="ECO:0000313" key="8">
    <source>
        <dbReference type="Proteomes" id="UP000235145"/>
    </source>
</evidence>
<dbReference type="InterPro" id="IPR010666">
    <property type="entry name" value="Znf_GRF"/>
</dbReference>
<gene>
    <name evidence="7" type="ORF">LSAT_V11C900486480</name>
</gene>
<dbReference type="GO" id="GO:0008270">
    <property type="term" value="F:zinc ion binding"/>
    <property type="evidence" value="ECO:0007669"/>
    <property type="project" value="UniProtKB-KW"/>
</dbReference>
<keyword evidence="1" id="KW-0479">Metal-binding</keyword>
<keyword evidence="5" id="KW-0812">Transmembrane</keyword>
<proteinExistence type="predicted"/>
<dbReference type="PROSITE" id="PS51999">
    <property type="entry name" value="ZF_GRF"/>
    <property type="match status" value="1"/>
</dbReference>
<keyword evidence="2 4" id="KW-0863">Zinc-finger</keyword>
<evidence type="ECO:0000256" key="5">
    <source>
        <dbReference type="SAM" id="Phobius"/>
    </source>
</evidence>
<dbReference type="EMBL" id="NBSK02000009">
    <property type="protein sequence ID" value="KAJ0186909.1"/>
    <property type="molecule type" value="Genomic_DNA"/>
</dbReference>
<keyword evidence="8" id="KW-1185">Reference proteome</keyword>
<feature type="domain" description="GRF-type" evidence="6">
    <location>
        <begin position="79"/>
        <end position="123"/>
    </location>
</feature>
<dbReference type="Proteomes" id="UP000235145">
    <property type="component" value="Unassembled WGS sequence"/>
</dbReference>
<keyword evidence="3" id="KW-0862">Zinc</keyword>
<evidence type="ECO:0000256" key="4">
    <source>
        <dbReference type="PROSITE-ProRule" id="PRU01343"/>
    </source>
</evidence>
<dbReference type="Pfam" id="PF06839">
    <property type="entry name" value="Zn_ribbon_GRF"/>
    <property type="match status" value="1"/>
</dbReference>
<organism evidence="7 8">
    <name type="scientific">Lactuca sativa</name>
    <name type="common">Garden lettuce</name>
    <dbReference type="NCBI Taxonomy" id="4236"/>
    <lineage>
        <taxon>Eukaryota</taxon>
        <taxon>Viridiplantae</taxon>
        <taxon>Streptophyta</taxon>
        <taxon>Embryophyta</taxon>
        <taxon>Tracheophyta</taxon>
        <taxon>Spermatophyta</taxon>
        <taxon>Magnoliopsida</taxon>
        <taxon>eudicotyledons</taxon>
        <taxon>Gunneridae</taxon>
        <taxon>Pentapetalae</taxon>
        <taxon>asterids</taxon>
        <taxon>campanulids</taxon>
        <taxon>Asterales</taxon>
        <taxon>Asteraceae</taxon>
        <taxon>Cichorioideae</taxon>
        <taxon>Cichorieae</taxon>
        <taxon>Lactucinae</taxon>
        <taxon>Lactuca</taxon>
    </lineage>
</organism>
<accession>A0A9R1WUH3</accession>
<dbReference type="AlphaFoldDB" id="A0A9R1WUH3"/>
<evidence type="ECO:0000313" key="7">
    <source>
        <dbReference type="EMBL" id="KAJ0186909.1"/>
    </source>
</evidence>
<dbReference type="PANTHER" id="PTHR33248">
    <property type="entry name" value="ZINC ION-BINDING PROTEIN"/>
    <property type="match status" value="1"/>
</dbReference>
<comment type="caution">
    <text evidence="7">The sequence shown here is derived from an EMBL/GenBank/DDBJ whole genome shotgun (WGS) entry which is preliminary data.</text>
</comment>
<reference evidence="7 8" key="1">
    <citation type="journal article" date="2017" name="Nat. Commun.">
        <title>Genome assembly with in vitro proximity ligation data and whole-genome triplication in lettuce.</title>
        <authorList>
            <person name="Reyes-Chin-Wo S."/>
            <person name="Wang Z."/>
            <person name="Yang X."/>
            <person name="Kozik A."/>
            <person name="Arikit S."/>
            <person name="Song C."/>
            <person name="Xia L."/>
            <person name="Froenicke L."/>
            <person name="Lavelle D.O."/>
            <person name="Truco M.J."/>
            <person name="Xia R."/>
            <person name="Zhu S."/>
            <person name="Xu C."/>
            <person name="Xu H."/>
            <person name="Xu X."/>
            <person name="Cox K."/>
            <person name="Korf I."/>
            <person name="Meyers B.C."/>
            <person name="Michelmore R.W."/>
        </authorList>
    </citation>
    <scope>NUCLEOTIDE SEQUENCE [LARGE SCALE GENOMIC DNA]</scope>
    <source>
        <strain evidence="8">cv. Salinas</strain>
        <tissue evidence="7">Seedlings</tissue>
    </source>
</reference>
<feature type="transmembrane region" description="Helical" evidence="5">
    <location>
        <begin position="16"/>
        <end position="35"/>
    </location>
</feature>
<evidence type="ECO:0000259" key="6">
    <source>
        <dbReference type="PROSITE" id="PS51999"/>
    </source>
</evidence>
<evidence type="ECO:0000256" key="2">
    <source>
        <dbReference type="ARBA" id="ARBA00022771"/>
    </source>
</evidence>
<keyword evidence="5" id="KW-1133">Transmembrane helix</keyword>
<keyword evidence="5" id="KW-0472">Membrane</keyword>